<proteinExistence type="inferred from homology"/>
<feature type="compositionally biased region" description="Basic and acidic residues" evidence="3">
    <location>
        <begin position="299"/>
        <end position="310"/>
    </location>
</feature>
<dbReference type="PANTHER" id="PTHR21641:SF0">
    <property type="entry name" value="RNA-BINDING PROTEIN EIF1AD-RELATED"/>
    <property type="match status" value="1"/>
</dbReference>
<dbReference type="EMBL" id="NRSZ01001087">
    <property type="protein sequence ID" value="PNY23547.1"/>
    <property type="molecule type" value="Genomic_DNA"/>
</dbReference>
<evidence type="ECO:0000259" key="4">
    <source>
        <dbReference type="Pfam" id="PF01176"/>
    </source>
</evidence>
<evidence type="ECO:0000256" key="1">
    <source>
        <dbReference type="ARBA" id="ARBA00007340"/>
    </source>
</evidence>
<dbReference type="PANTHER" id="PTHR21641">
    <property type="entry name" value="TRANSLATION INITIATION FACTOR-RELATED"/>
    <property type="match status" value="1"/>
</dbReference>
<organism evidence="5 6">
    <name type="scientific">Tolypocladium capitatum</name>
    <dbReference type="NCBI Taxonomy" id="45235"/>
    <lineage>
        <taxon>Eukaryota</taxon>
        <taxon>Fungi</taxon>
        <taxon>Dikarya</taxon>
        <taxon>Ascomycota</taxon>
        <taxon>Pezizomycotina</taxon>
        <taxon>Sordariomycetes</taxon>
        <taxon>Hypocreomycetidae</taxon>
        <taxon>Hypocreales</taxon>
        <taxon>Ophiocordycipitaceae</taxon>
        <taxon>Tolypocladium</taxon>
    </lineage>
</organism>
<comment type="caution">
    <text evidence="5">The sequence shown here is derived from an EMBL/GenBank/DDBJ whole genome shotgun (WGS) entry which is preliminary data.</text>
</comment>
<protein>
    <submittedName>
        <fullName evidence="5">S1-like domain-containing protein</fullName>
    </submittedName>
</protein>
<name>A0A2K3Q7P1_9HYPO</name>
<feature type="domain" description="S1-like" evidence="4">
    <location>
        <begin position="83"/>
        <end position="149"/>
    </location>
</feature>
<feature type="region of interest" description="Disordered" evidence="3">
    <location>
        <begin position="224"/>
        <end position="265"/>
    </location>
</feature>
<evidence type="ECO:0000313" key="6">
    <source>
        <dbReference type="Proteomes" id="UP000236621"/>
    </source>
</evidence>
<dbReference type="Proteomes" id="UP000236621">
    <property type="component" value="Unassembled WGS sequence"/>
</dbReference>
<evidence type="ECO:0000256" key="3">
    <source>
        <dbReference type="SAM" id="MobiDB-lite"/>
    </source>
</evidence>
<dbReference type="OrthoDB" id="1738325at2759"/>
<feature type="compositionally biased region" description="Basic and acidic residues" evidence="3">
    <location>
        <begin position="232"/>
        <end position="264"/>
    </location>
</feature>
<keyword evidence="2" id="KW-0694">RNA-binding</keyword>
<keyword evidence="6" id="KW-1185">Reference proteome</keyword>
<gene>
    <name evidence="5" type="ORF">TCAP_06513</name>
</gene>
<dbReference type="STRING" id="45235.A0A2K3Q7P1"/>
<comment type="similarity">
    <text evidence="1">Belongs to the EIF1AD family.</text>
</comment>
<dbReference type="AlphaFoldDB" id="A0A2K3Q7P1"/>
<dbReference type="InterPro" id="IPR039294">
    <property type="entry name" value="EIF1AD"/>
</dbReference>
<dbReference type="SMART" id="SM00652">
    <property type="entry name" value="eIF1a"/>
    <property type="match status" value="1"/>
</dbReference>
<feature type="region of interest" description="Disordered" evidence="3">
    <location>
        <begin position="278"/>
        <end position="371"/>
    </location>
</feature>
<evidence type="ECO:0000256" key="2">
    <source>
        <dbReference type="ARBA" id="ARBA00022884"/>
    </source>
</evidence>
<dbReference type="InterPro" id="IPR012340">
    <property type="entry name" value="NA-bd_OB-fold"/>
</dbReference>
<feature type="compositionally biased region" description="Basic and acidic residues" evidence="3">
    <location>
        <begin position="319"/>
        <end position="333"/>
    </location>
</feature>
<dbReference type="Gene3D" id="2.40.50.140">
    <property type="entry name" value="Nucleic acid-binding proteins"/>
    <property type="match status" value="1"/>
</dbReference>
<dbReference type="InterPro" id="IPR001253">
    <property type="entry name" value="TIF_eIF-1A"/>
</dbReference>
<reference evidence="5 6" key="1">
    <citation type="submission" date="2017-08" db="EMBL/GenBank/DDBJ databases">
        <title>Harnessing the power of phylogenomics to disentangle the directionality and signatures of interkingdom host jumping in the parasitic fungal genus Tolypocladium.</title>
        <authorList>
            <person name="Quandt C.A."/>
            <person name="Patterson W."/>
            <person name="Spatafora J.W."/>
        </authorList>
    </citation>
    <scope>NUCLEOTIDE SEQUENCE [LARGE SCALE GENOMIC DNA]</scope>
    <source>
        <strain evidence="5 6">CBS 113982</strain>
    </source>
</reference>
<accession>A0A2K3Q7P1</accession>
<dbReference type="GO" id="GO:0003723">
    <property type="term" value="F:RNA binding"/>
    <property type="evidence" value="ECO:0007669"/>
    <property type="project" value="UniProtKB-KW"/>
</dbReference>
<evidence type="ECO:0000313" key="5">
    <source>
        <dbReference type="EMBL" id="PNY23547.1"/>
    </source>
</evidence>
<dbReference type="SUPFAM" id="SSF50249">
    <property type="entry name" value="Nucleic acid-binding proteins"/>
    <property type="match status" value="1"/>
</dbReference>
<dbReference type="Pfam" id="PF01176">
    <property type="entry name" value="eIF-1a"/>
    <property type="match status" value="1"/>
</dbReference>
<sequence>MWKFRSQLRQGRATVILPVFSTRRAPPCQPRDAPKSPSSTAPSRRRHSGWLRLPARTAMGRPKRNVLAAAEEALTPPDSLQPNQTLVRVVKPEGNNLYSCELPNKKPVVLELAQRFRNTIWIKRGGFAVAERYDAGADDTRAAGEIVNIVRDEKLWRKQPYWPKEFVKNAYDLGDDEDDSTRLRGRVNNARCSNARREIPSLVLGLGGFPLSLADAISRSPKIGQGDCNQQDVDHDGRAGGGAREDVPCPFLREPERKDEERVRRCLPQQVRRGPREIGVELVVKGPREEQPDDVGGEDGGHDIRRRDAAGHSQFFLLREGRPGPEEGWDHGRQRSICGPDPSRGDEDQEDEDMTRQQNQGEGLAEEQLLA</sequence>
<dbReference type="InterPro" id="IPR006196">
    <property type="entry name" value="RNA-binding_domain_S1_IF1"/>
</dbReference>
<dbReference type="GO" id="GO:0003743">
    <property type="term" value="F:translation initiation factor activity"/>
    <property type="evidence" value="ECO:0007669"/>
    <property type="project" value="InterPro"/>
</dbReference>
<dbReference type="GO" id="GO:0005634">
    <property type="term" value="C:nucleus"/>
    <property type="evidence" value="ECO:0007669"/>
    <property type="project" value="TreeGrafter"/>
</dbReference>
<feature type="region of interest" description="Disordered" evidence="3">
    <location>
        <begin position="19"/>
        <end position="51"/>
    </location>
</feature>